<evidence type="ECO:0000313" key="3">
    <source>
        <dbReference type="Proteomes" id="UP000315677"/>
    </source>
</evidence>
<proteinExistence type="predicted"/>
<comment type="caution">
    <text evidence="2">The sequence shown here is derived from an EMBL/GenBank/DDBJ whole genome shotgun (WGS) entry which is preliminary data.</text>
</comment>
<feature type="compositionally biased region" description="Acidic residues" evidence="1">
    <location>
        <begin position="98"/>
        <end position="109"/>
    </location>
</feature>
<feature type="region of interest" description="Disordered" evidence="1">
    <location>
        <begin position="90"/>
        <end position="109"/>
    </location>
</feature>
<dbReference type="InterPro" id="IPR012340">
    <property type="entry name" value="NA-bd_OB-fold"/>
</dbReference>
<reference evidence="2 3" key="1">
    <citation type="submission" date="2019-06" db="EMBL/GenBank/DDBJ databases">
        <title>Sequencing the genomes of 1000 actinobacteria strains.</title>
        <authorList>
            <person name="Klenk H.-P."/>
        </authorList>
    </citation>
    <scope>NUCLEOTIDE SEQUENCE [LARGE SCALE GENOMIC DNA]</scope>
    <source>
        <strain evidence="2 3">DSM 45301</strain>
    </source>
</reference>
<evidence type="ECO:0008006" key="4">
    <source>
        <dbReference type="Google" id="ProtNLM"/>
    </source>
</evidence>
<evidence type="ECO:0000256" key="1">
    <source>
        <dbReference type="SAM" id="MobiDB-lite"/>
    </source>
</evidence>
<dbReference type="Gene3D" id="2.40.50.140">
    <property type="entry name" value="Nucleic acid-binding proteins"/>
    <property type="match status" value="1"/>
</dbReference>
<sequence>MVRGVVREWHRDDGRGVIDSPETPGGCWVLYSHIDMRSAAELHVGQQVELTFEQVTSQDGYRWRAINVLPEGTDLSSGRHEVADAPGAFRSSLRIEFDEPDSDDPGPGR</sequence>
<evidence type="ECO:0000313" key="2">
    <source>
        <dbReference type="EMBL" id="TQM15321.1"/>
    </source>
</evidence>
<organism evidence="2 3">
    <name type="scientific">Pseudonocardia kunmingensis</name>
    <dbReference type="NCBI Taxonomy" id="630975"/>
    <lineage>
        <taxon>Bacteria</taxon>
        <taxon>Bacillati</taxon>
        <taxon>Actinomycetota</taxon>
        <taxon>Actinomycetes</taxon>
        <taxon>Pseudonocardiales</taxon>
        <taxon>Pseudonocardiaceae</taxon>
        <taxon>Pseudonocardia</taxon>
    </lineage>
</organism>
<protein>
    <recommendedName>
        <fullName evidence="4">Cold shock CspA family protein</fullName>
    </recommendedName>
</protein>
<dbReference type="Proteomes" id="UP000315677">
    <property type="component" value="Unassembled WGS sequence"/>
</dbReference>
<gene>
    <name evidence="2" type="ORF">FB558_2105</name>
</gene>
<dbReference type="SUPFAM" id="SSF50249">
    <property type="entry name" value="Nucleic acid-binding proteins"/>
    <property type="match status" value="1"/>
</dbReference>
<dbReference type="AlphaFoldDB" id="A0A543E151"/>
<keyword evidence="3" id="KW-1185">Reference proteome</keyword>
<dbReference type="EMBL" id="VFPA01000001">
    <property type="protein sequence ID" value="TQM15321.1"/>
    <property type="molecule type" value="Genomic_DNA"/>
</dbReference>
<name>A0A543E151_9PSEU</name>
<accession>A0A543E151</accession>